<dbReference type="Gene3D" id="2.30.42.10">
    <property type="match status" value="1"/>
</dbReference>
<dbReference type="AlphaFoldDB" id="A0ABD1F384"/>
<dbReference type="InterPro" id="IPR036034">
    <property type="entry name" value="PDZ_sf"/>
</dbReference>
<dbReference type="EMBL" id="JBDJPC010000003">
    <property type="protein sequence ID" value="KAL1509706.1"/>
    <property type="molecule type" value="Genomic_DNA"/>
</dbReference>
<protein>
    <submittedName>
        <fullName evidence="1">Uncharacterized protein</fullName>
    </submittedName>
</protein>
<name>A0ABD1F384_HYPHA</name>
<accession>A0ABD1F384</accession>
<organism evidence="1 2">
    <name type="scientific">Hypothenemus hampei</name>
    <name type="common">Coffee berry borer</name>
    <dbReference type="NCBI Taxonomy" id="57062"/>
    <lineage>
        <taxon>Eukaryota</taxon>
        <taxon>Metazoa</taxon>
        <taxon>Ecdysozoa</taxon>
        <taxon>Arthropoda</taxon>
        <taxon>Hexapoda</taxon>
        <taxon>Insecta</taxon>
        <taxon>Pterygota</taxon>
        <taxon>Neoptera</taxon>
        <taxon>Endopterygota</taxon>
        <taxon>Coleoptera</taxon>
        <taxon>Polyphaga</taxon>
        <taxon>Cucujiformia</taxon>
        <taxon>Curculionidae</taxon>
        <taxon>Scolytinae</taxon>
        <taxon>Hypothenemus</taxon>
    </lineage>
</organism>
<dbReference type="Proteomes" id="UP001566132">
    <property type="component" value="Unassembled WGS sequence"/>
</dbReference>
<sequence>MTTEPDIVKPASIAARSLQDPSWWQENTSFIRNVSVVAPVVPSLEMVTLMPWLKDQNFIVDNKTAGFPFARKPHSIRLVEIPVGQKGIKLSKDVKLSGNNQCFTISELDVNNDLMSLYIGDKILEINRMPVRDAPLEKRGKSP</sequence>
<evidence type="ECO:0000313" key="2">
    <source>
        <dbReference type="Proteomes" id="UP001566132"/>
    </source>
</evidence>
<evidence type="ECO:0000313" key="1">
    <source>
        <dbReference type="EMBL" id="KAL1509706.1"/>
    </source>
</evidence>
<keyword evidence="2" id="KW-1185">Reference proteome</keyword>
<reference evidence="1 2" key="1">
    <citation type="submission" date="2024-05" db="EMBL/GenBank/DDBJ databases">
        <title>Genetic variation in Jamaican populations of the coffee berry borer (Hypothenemus hampei).</title>
        <authorList>
            <person name="Errbii M."/>
            <person name="Myrie A."/>
        </authorList>
    </citation>
    <scope>NUCLEOTIDE SEQUENCE [LARGE SCALE GENOMIC DNA]</scope>
    <source>
        <strain evidence="1">JA-Hopewell-2020-01-JO</strain>
        <tissue evidence="1">Whole body</tissue>
    </source>
</reference>
<comment type="caution">
    <text evidence="1">The sequence shown here is derived from an EMBL/GenBank/DDBJ whole genome shotgun (WGS) entry which is preliminary data.</text>
</comment>
<gene>
    <name evidence="1" type="ORF">ABEB36_004403</name>
</gene>
<proteinExistence type="predicted"/>